<feature type="compositionally biased region" description="Basic and acidic residues" evidence="1">
    <location>
        <begin position="21"/>
        <end position="32"/>
    </location>
</feature>
<proteinExistence type="predicted"/>
<name>A0ABP0UH13_9BRYO</name>
<evidence type="ECO:0000313" key="2">
    <source>
        <dbReference type="EMBL" id="CAK9220888.1"/>
    </source>
</evidence>
<keyword evidence="3" id="KW-1185">Reference proteome</keyword>
<sequence length="73" mass="7676">MVCLTAVSVSAGSTGGPDFGRVTRGDAGEDPRKKKGSFAGTMACGAARGFALLLFSRWDFRVFVACCGPRIRM</sequence>
<evidence type="ECO:0000256" key="1">
    <source>
        <dbReference type="SAM" id="MobiDB-lite"/>
    </source>
</evidence>
<dbReference type="Proteomes" id="UP001497512">
    <property type="component" value="Chromosome 3"/>
</dbReference>
<evidence type="ECO:0008006" key="4">
    <source>
        <dbReference type="Google" id="ProtNLM"/>
    </source>
</evidence>
<evidence type="ECO:0000313" key="3">
    <source>
        <dbReference type="Proteomes" id="UP001497512"/>
    </source>
</evidence>
<gene>
    <name evidence="2" type="ORF">CSSPTR1EN2_LOCUS15681</name>
</gene>
<organism evidence="2 3">
    <name type="scientific">Sphagnum troendelagicum</name>
    <dbReference type="NCBI Taxonomy" id="128251"/>
    <lineage>
        <taxon>Eukaryota</taxon>
        <taxon>Viridiplantae</taxon>
        <taxon>Streptophyta</taxon>
        <taxon>Embryophyta</taxon>
        <taxon>Bryophyta</taxon>
        <taxon>Sphagnophytina</taxon>
        <taxon>Sphagnopsida</taxon>
        <taxon>Sphagnales</taxon>
        <taxon>Sphagnaceae</taxon>
        <taxon>Sphagnum</taxon>
    </lineage>
</organism>
<feature type="region of interest" description="Disordered" evidence="1">
    <location>
        <begin position="10"/>
        <end position="34"/>
    </location>
</feature>
<reference evidence="2" key="1">
    <citation type="submission" date="2024-02" db="EMBL/GenBank/DDBJ databases">
        <authorList>
            <consortium name="ELIXIR-Norway"/>
            <consortium name="Elixir Norway"/>
        </authorList>
    </citation>
    <scope>NUCLEOTIDE SEQUENCE</scope>
</reference>
<accession>A0ABP0UH13</accession>
<protein>
    <recommendedName>
        <fullName evidence="4">Secreted protein</fullName>
    </recommendedName>
</protein>
<dbReference type="EMBL" id="OZ019895">
    <property type="protein sequence ID" value="CAK9220888.1"/>
    <property type="molecule type" value="Genomic_DNA"/>
</dbReference>